<proteinExistence type="inferred from homology"/>
<evidence type="ECO:0000256" key="2">
    <source>
        <dbReference type="ARBA" id="ARBA00022676"/>
    </source>
</evidence>
<accession>A0A3E5IDQ8</accession>
<evidence type="ECO:0000259" key="4">
    <source>
        <dbReference type="Pfam" id="PF00535"/>
    </source>
</evidence>
<dbReference type="InterPro" id="IPR029044">
    <property type="entry name" value="Nucleotide-diphossugar_trans"/>
</dbReference>
<dbReference type="Pfam" id="PF00535">
    <property type="entry name" value="Glycos_transf_2"/>
    <property type="match status" value="1"/>
</dbReference>
<dbReference type="PANTHER" id="PTHR43685:SF5">
    <property type="entry name" value="GLYCOSYLTRANSFERASE EPSE-RELATED"/>
    <property type="match status" value="1"/>
</dbReference>
<keyword evidence="3 5" id="KW-0808">Transferase</keyword>
<dbReference type="AlphaFoldDB" id="A0A3E5IDQ8"/>
<dbReference type="InterPro" id="IPR050834">
    <property type="entry name" value="Glycosyltransf_2"/>
</dbReference>
<dbReference type="RefSeq" id="WP_122119233.1">
    <property type="nucleotide sequence ID" value="NZ_BAABYZ010000001.1"/>
</dbReference>
<evidence type="ECO:0000313" key="5">
    <source>
        <dbReference type="EMBL" id="TWV76199.1"/>
    </source>
</evidence>
<dbReference type="PANTHER" id="PTHR43685">
    <property type="entry name" value="GLYCOSYLTRANSFERASE"/>
    <property type="match status" value="1"/>
</dbReference>
<organism evidence="5 6">
    <name type="scientific">Bacteroides fragilis</name>
    <dbReference type="NCBI Taxonomy" id="817"/>
    <lineage>
        <taxon>Bacteria</taxon>
        <taxon>Pseudomonadati</taxon>
        <taxon>Bacteroidota</taxon>
        <taxon>Bacteroidia</taxon>
        <taxon>Bacteroidales</taxon>
        <taxon>Bacteroidaceae</taxon>
        <taxon>Bacteroides</taxon>
    </lineage>
</organism>
<comment type="similarity">
    <text evidence="1">Belongs to the glycosyltransferase 2 family.</text>
</comment>
<dbReference type="Proteomes" id="UP000318041">
    <property type="component" value="Unassembled WGS sequence"/>
</dbReference>
<dbReference type="SUPFAM" id="SSF53448">
    <property type="entry name" value="Nucleotide-diphospho-sugar transferases"/>
    <property type="match status" value="1"/>
</dbReference>
<comment type="caution">
    <text evidence="5">The sequence shown here is derived from an EMBL/GenBank/DDBJ whole genome shotgun (WGS) entry which is preliminary data.</text>
</comment>
<keyword evidence="2" id="KW-0328">Glycosyltransferase</keyword>
<protein>
    <submittedName>
        <fullName evidence="5">Glycosyltransferase</fullName>
    </submittedName>
</protein>
<dbReference type="GO" id="GO:0016757">
    <property type="term" value="F:glycosyltransferase activity"/>
    <property type="evidence" value="ECO:0007669"/>
    <property type="project" value="UniProtKB-KW"/>
</dbReference>
<name>A0A3E5IDQ8_BACFG</name>
<feature type="domain" description="Glycosyltransferase 2-like" evidence="4">
    <location>
        <begin position="11"/>
        <end position="157"/>
    </location>
</feature>
<evidence type="ECO:0000313" key="6">
    <source>
        <dbReference type="Proteomes" id="UP000318041"/>
    </source>
</evidence>
<dbReference type="InterPro" id="IPR001173">
    <property type="entry name" value="Glyco_trans_2-like"/>
</dbReference>
<dbReference type="EMBL" id="VOHY01000004">
    <property type="protein sequence ID" value="TWV76199.1"/>
    <property type="molecule type" value="Genomic_DNA"/>
</dbReference>
<evidence type="ECO:0000256" key="1">
    <source>
        <dbReference type="ARBA" id="ARBA00006739"/>
    </source>
</evidence>
<evidence type="ECO:0000256" key="3">
    <source>
        <dbReference type="ARBA" id="ARBA00022679"/>
    </source>
</evidence>
<dbReference type="Gene3D" id="3.90.550.10">
    <property type="entry name" value="Spore Coat Polysaccharide Biosynthesis Protein SpsA, Chain A"/>
    <property type="match status" value="1"/>
</dbReference>
<sequence length="271" mass="31992">MMKFSVLLSVYYKENPDFLKQSLDSILNQSRLPDELVLVKDGQLSIDLDRMIDSYVRKYTDLFKILALSENQGLGKALDVGLKYCTFDVVARMDTDDIATPNRFERQITVFEKFPELDVVGAWISEFENVSSNVVSIRKLPEYHNEIYLYAKKRCPINHPVVMFKKDAVFAAGGYRHFPLFEDYYLWVRMLMNGAKFYNIQESLLAFRFSSEMFKRRGGLKYAISELNLQREFARMGFINYYELFRNVTIRFVSRLIPNKVREFVYLKLLR</sequence>
<gene>
    <name evidence="5" type="ORF">FSA08_06555</name>
</gene>
<reference evidence="5 6" key="1">
    <citation type="submission" date="2019-08" db="EMBL/GenBank/DDBJ databases">
        <title>Genome sequencing of Bacteroides fragilis Sample_iSURF_9.</title>
        <authorList>
            <person name="Chandler J.E."/>
            <person name="Ruoff K.L."/>
            <person name="Price C.E."/>
            <person name="Valls R.A."/>
            <person name="O'Toole G.A."/>
        </authorList>
    </citation>
    <scope>NUCLEOTIDE SEQUENCE [LARGE SCALE GENOMIC DNA]</scope>
    <source>
        <strain evidence="5 6">CFPLTA004_1B</strain>
    </source>
</reference>